<dbReference type="EMBL" id="CCXQ01000145">
    <property type="protein sequence ID" value="CEH11204.1"/>
    <property type="molecule type" value="Genomic_DNA"/>
</dbReference>
<dbReference type="PANTHER" id="PTHR11252">
    <property type="entry name" value="POLYRIBONUCLEOTIDE NUCLEOTIDYLTRANSFERASE"/>
    <property type="match status" value="1"/>
</dbReference>
<dbReference type="InterPro" id="IPR036456">
    <property type="entry name" value="PNPase_PH_RNA-bd_sf"/>
</dbReference>
<dbReference type="CDD" id="cd04472">
    <property type="entry name" value="S1_PNPase"/>
    <property type="match status" value="1"/>
</dbReference>
<dbReference type="Pfam" id="PF01138">
    <property type="entry name" value="RNase_PH"/>
    <property type="match status" value="2"/>
</dbReference>
<dbReference type="InterPro" id="IPR012162">
    <property type="entry name" value="PNPase"/>
</dbReference>
<evidence type="ECO:0000256" key="5">
    <source>
        <dbReference type="ARBA" id="ARBA00022723"/>
    </source>
</evidence>
<feature type="binding site" evidence="8">
    <location>
        <position position="494"/>
    </location>
    <ligand>
        <name>Mg(2+)</name>
        <dbReference type="ChEBI" id="CHEBI:18420"/>
    </ligand>
</feature>
<dbReference type="RefSeq" id="WP_060757969.1">
    <property type="nucleotide sequence ID" value="NZ_CCXQ01000145.1"/>
</dbReference>
<comment type="function">
    <text evidence="8">Involved in mRNA degradation. Catalyzes the phosphorolysis of single-stranded polyribonucleotides processively in the 3'- to 5'-direction.</text>
</comment>
<feature type="compositionally biased region" description="Gly residues" evidence="9">
    <location>
        <begin position="747"/>
        <end position="757"/>
    </location>
</feature>
<dbReference type="InterPro" id="IPR020568">
    <property type="entry name" value="Ribosomal_Su5_D2-typ_SF"/>
</dbReference>
<dbReference type="FunFam" id="3.30.1370.10:FF:000001">
    <property type="entry name" value="Polyribonucleotide nucleotidyltransferase"/>
    <property type="match status" value="1"/>
</dbReference>
<organism evidence="11 12">
    <name type="scientific">Anaplasma phagocytophilum</name>
    <name type="common">Ehrlichia phagocytophila</name>
    <dbReference type="NCBI Taxonomy" id="948"/>
    <lineage>
        <taxon>Bacteria</taxon>
        <taxon>Pseudomonadati</taxon>
        <taxon>Pseudomonadota</taxon>
        <taxon>Alphaproteobacteria</taxon>
        <taxon>Rickettsiales</taxon>
        <taxon>Anaplasmataceae</taxon>
        <taxon>Anaplasma</taxon>
        <taxon>phagocytophilum group</taxon>
    </lineage>
</organism>
<keyword evidence="4 8" id="KW-0548">Nucleotidyltransferase</keyword>
<dbReference type="Pfam" id="PF00013">
    <property type="entry name" value="KH_1"/>
    <property type="match status" value="1"/>
</dbReference>
<gene>
    <name evidence="8 11" type="primary">pnp</name>
    <name evidence="11" type="ORF">ANAPHAGO_00399</name>
</gene>
<reference evidence="11 12" key="1">
    <citation type="submission" date="2014-09" db="EMBL/GenBank/DDBJ databases">
        <authorList>
            <person name="Loux Valentin"/>
            <person name="Dugat Thibaut"/>
        </authorList>
    </citation>
    <scope>NUCLEOTIDE SEQUENCE [LARGE SCALE GENOMIC DNA]</scope>
    <source>
        <strain evidence="11 12">BOV-10_179</strain>
    </source>
</reference>
<dbReference type="GO" id="GO:0005829">
    <property type="term" value="C:cytosol"/>
    <property type="evidence" value="ECO:0007669"/>
    <property type="project" value="UniProtKB-ARBA"/>
</dbReference>
<dbReference type="PANTHER" id="PTHR11252:SF0">
    <property type="entry name" value="POLYRIBONUCLEOTIDE NUCLEOTIDYLTRANSFERASE 1, MITOCHONDRIAL"/>
    <property type="match status" value="1"/>
</dbReference>
<comment type="similarity">
    <text evidence="1 8">Belongs to the polyribonucleotide nucleotidyltransferase family.</text>
</comment>
<evidence type="ECO:0000313" key="11">
    <source>
        <dbReference type="EMBL" id="CEH11204.1"/>
    </source>
</evidence>
<dbReference type="GO" id="GO:0003723">
    <property type="term" value="F:RNA binding"/>
    <property type="evidence" value="ECO:0007669"/>
    <property type="project" value="UniProtKB-UniRule"/>
</dbReference>
<proteinExistence type="inferred from homology"/>
<dbReference type="InterPro" id="IPR027408">
    <property type="entry name" value="PNPase/RNase_PH_dom_sf"/>
</dbReference>
<dbReference type="EC" id="2.7.7.8" evidence="8"/>
<evidence type="ECO:0000256" key="7">
    <source>
        <dbReference type="ARBA" id="ARBA00022884"/>
    </source>
</evidence>
<dbReference type="FunFam" id="3.30.230.70:FF:000001">
    <property type="entry name" value="Polyribonucleotide nucleotidyltransferase"/>
    <property type="match status" value="1"/>
</dbReference>
<dbReference type="InterPro" id="IPR015847">
    <property type="entry name" value="ExoRNase_PH_dom2"/>
</dbReference>
<dbReference type="AlphaFoldDB" id="A0A098GJK3"/>
<dbReference type="FunFam" id="3.30.230.70:FF:000002">
    <property type="entry name" value="Polyribonucleotide nucleotidyltransferase"/>
    <property type="match status" value="1"/>
</dbReference>
<comment type="subcellular location">
    <subcellularLocation>
        <location evidence="8">Cytoplasm</location>
    </subcellularLocation>
</comment>
<dbReference type="GO" id="GO:0000175">
    <property type="term" value="F:3'-5'-RNA exonuclease activity"/>
    <property type="evidence" value="ECO:0007669"/>
    <property type="project" value="TreeGrafter"/>
</dbReference>
<dbReference type="SUPFAM" id="SSF54791">
    <property type="entry name" value="Eukaryotic type KH-domain (KH-domain type I)"/>
    <property type="match status" value="1"/>
</dbReference>
<dbReference type="CDD" id="cd11363">
    <property type="entry name" value="RNase_PH_PNPase_1"/>
    <property type="match status" value="1"/>
</dbReference>
<dbReference type="SMART" id="SM00322">
    <property type="entry name" value="KH"/>
    <property type="match status" value="1"/>
</dbReference>
<feature type="region of interest" description="Disordered" evidence="9">
    <location>
        <begin position="747"/>
        <end position="838"/>
    </location>
</feature>
<dbReference type="PROSITE" id="PS50084">
    <property type="entry name" value="KH_TYPE_1"/>
    <property type="match status" value="1"/>
</dbReference>
<dbReference type="Proteomes" id="UP000055047">
    <property type="component" value="Unassembled WGS sequence"/>
</dbReference>
<dbReference type="Pfam" id="PF03726">
    <property type="entry name" value="PNPase"/>
    <property type="match status" value="1"/>
</dbReference>
<comment type="catalytic activity">
    <reaction evidence="8">
        <text>RNA(n+1) + phosphate = RNA(n) + a ribonucleoside 5'-diphosphate</text>
        <dbReference type="Rhea" id="RHEA:22096"/>
        <dbReference type="Rhea" id="RHEA-COMP:14527"/>
        <dbReference type="Rhea" id="RHEA-COMP:17342"/>
        <dbReference type="ChEBI" id="CHEBI:43474"/>
        <dbReference type="ChEBI" id="CHEBI:57930"/>
        <dbReference type="ChEBI" id="CHEBI:140395"/>
        <dbReference type="EC" id="2.7.7.8"/>
    </reaction>
</comment>
<feature type="compositionally biased region" description="Gly residues" evidence="9">
    <location>
        <begin position="811"/>
        <end position="820"/>
    </location>
</feature>
<comment type="cofactor">
    <cofactor evidence="8">
        <name>Mg(2+)</name>
        <dbReference type="ChEBI" id="CHEBI:18420"/>
    </cofactor>
</comment>
<dbReference type="Pfam" id="PF00575">
    <property type="entry name" value="S1"/>
    <property type="match status" value="1"/>
</dbReference>
<evidence type="ECO:0000256" key="6">
    <source>
        <dbReference type="ARBA" id="ARBA00022842"/>
    </source>
</evidence>
<feature type="compositionally biased region" description="Low complexity" evidence="9">
    <location>
        <begin position="788"/>
        <end position="810"/>
    </location>
</feature>
<dbReference type="GO" id="GO:0006396">
    <property type="term" value="P:RNA processing"/>
    <property type="evidence" value="ECO:0007669"/>
    <property type="project" value="InterPro"/>
</dbReference>
<dbReference type="SUPFAM" id="SSF54211">
    <property type="entry name" value="Ribosomal protein S5 domain 2-like"/>
    <property type="match status" value="2"/>
</dbReference>
<evidence type="ECO:0000256" key="2">
    <source>
        <dbReference type="ARBA" id="ARBA00022490"/>
    </source>
</evidence>
<dbReference type="InterPro" id="IPR012340">
    <property type="entry name" value="NA-bd_OB-fold"/>
</dbReference>
<dbReference type="FunFam" id="2.40.50.140:FF:000107">
    <property type="entry name" value="Polyribonucleotide nucleotidyltransferase"/>
    <property type="match status" value="1"/>
</dbReference>
<name>A0A098GJK3_ANAPH</name>
<dbReference type="CDD" id="cd11364">
    <property type="entry name" value="RNase_PH_PNPase_2"/>
    <property type="match status" value="1"/>
</dbReference>
<feature type="binding site" evidence="8">
    <location>
        <position position="500"/>
    </location>
    <ligand>
        <name>Mg(2+)</name>
        <dbReference type="ChEBI" id="CHEBI:18420"/>
    </ligand>
</feature>
<protein>
    <recommendedName>
        <fullName evidence="8">Polyribonucleotide nucleotidyltransferase</fullName>
        <ecNumber evidence="8">2.7.7.8</ecNumber>
    </recommendedName>
    <alternativeName>
        <fullName evidence="8">Polynucleotide phosphorylase</fullName>
        <shortName evidence="8">PNPase</shortName>
    </alternativeName>
</protein>
<dbReference type="PROSITE" id="PS50126">
    <property type="entry name" value="S1"/>
    <property type="match status" value="1"/>
</dbReference>
<evidence type="ECO:0000256" key="9">
    <source>
        <dbReference type="SAM" id="MobiDB-lite"/>
    </source>
</evidence>
<dbReference type="InterPro" id="IPR003029">
    <property type="entry name" value="S1_domain"/>
</dbReference>
<accession>A0A098GJK3</accession>
<evidence type="ECO:0000313" key="12">
    <source>
        <dbReference type="Proteomes" id="UP000055047"/>
    </source>
</evidence>
<dbReference type="InterPro" id="IPR036345">
    <property type="entry name" value="ExoRNase_PH_dom2_sf"/>
</dbReference>
<dbReference type="Pfam" id="PF03725">
    <property type="entry name" value="RNase_PH_C"/>
    <property type="match status" value="1"/>
</dbReference>
<keyword evidence="6 8" id="KW-0460">Magnesium</keyword>
<keyword evidence="7 8" id="KW-0694">RNA-binding</keyword>
<evidence type="ECO:0000256" key="3">
    <source>
        <dbReference type="ARBA" id="ARBA00022679"/>
    </source>
</evidence>
<feature type="domain" description="S1 motif" evidence="10">
    <location>
        <begin position="630"/>
        <end position="697"/>
    </location>
</feature>
<dbReference type="NCBIfam" id="NF008805">
    <property type="entry name" value="PRK11824.1"/>
    <property type="match status" value="1"/>
</dbReference>
<dbReference type="SUPFAM" id="SSF50249">
    <property type="entry name" value="Nucleic acid-binding proteins"/>
    <property type="match status" value="1"/>
</dbReference>
<dbReference type="CDD" id="cd02393">
    <property type="entry name" value="KH-I_PNPase"/>
    <property type="match status" value="1"/>
</dbReference>
<dbReference type="InterPro" id="IPR004087">
    <property type="entry name" value="KH_dom"/>
</dbReference>
<dbReference type="SUPFAM" id="SSF55666">
    <property type="entry name" value="Ribonuclease PH domain 2-like"/>
    <property type="match status" value="2"/>
</dbReference>
<dbReference type="Gene3D" id="2.40.50.140">
    <property type="entry name" value="Nucleic acid-binding proteins"/>
    <property type="match status" value="1"/>
</dbReference>
<sequence>MFDITRKCVEWGDRSLTIESGKIARQAGGAVVVDYGGTSVLATVVSQKSKEAVDFLPLTVQFLAKSYAVGKIPGGFFKREGKPSDRETLISRIIDRSIRPLFPSGFSDEVAVVCNLLSYDASSPPETVALIGASAALAISGIPFHCPVAGARIGYIKEEGRYILNPSADELSVSALDMFYARTDTSILMVESEAHELTEAEMLGALQFGHEHCEEVIKVIGEFAEEARKCAPAEFVPCDLSAIIDSIGSDYKERFLVAYSEKEKKARVAKLDAVRASLTEDLRAKFLSESEGDSKYIAQDIVYAMKTFERSLVRERVLESKSRIDGRAYDQIRNIEIEVDLISKAHGSALFTRGDTQALVITALGTPQDEQIVDGFDGDKRERFLLHYNFPPYAVGEASALRPPGRREIGHGKLAWRAIHPVLPSKADFPYTIRVVSEITESDGSSSMATVCGASLALMDTGVPLKSSVAGIAMGLIKEGDRYAILSDILGDEDYLGDMDFKVAGTREGITALQMDMKVKGIDFAVLGTALDQAKEGRFFIIEKMDRVIKESRGAVREHVPRMESMLIDKGKIKNVIGAGGKNVREICEKTGAKIEISQDGTVMIYAVGREAIESAKDMITGIVSEPEVGKIYSGEVCELAKYGAFVTFLGARKGLVHISEIRNEHINAVADVLAVGDKVKVLVIDMDKDHIQLSMRRIDQETGDQVDCELYAPQRRNGVAVGNTVGDSSVNGGGAGSAYVPRGDYGGASAGRNGRGGGKRDGAAKSSSSAGNGGGRSSSSTRRRHSAGSSGYSSDSSSGNTKSSSSESSGGTGGRGRNGASGDVQNGPAAPKKPRFF</sequence>
<evidence type="ECO:0000256" key="4">
    <source>
        <dbReference type="ARBA" id="ARBA00022695"/>
    </source>
</evidence>
<evidence type="ECO:0000256" key="1">
    <source>
        <dbReference type="ARBA" id="ARBA00007404"/>
    </source>
</evidence>
<keyword evidence="3 8" id="KW-0808">Transferase</keyword>
<dbReference type="InterPro" id="IPR015848">
    <property type="entry name" value="PNPase_PH_RNA-bd_bac/org-type"/>
</dbReference>
<dbReference type="InterPro" id="IPR004088">
    <property type="entry name" value="KH_dom_type_1"/>
</dbReference>
<dbReference type="GO" id="GO:0000287">
    <property type="term" value="F:magnesium ion binding"/>
    <property type="evidence" value="ECO:0007669"/>
    <property type="project" value="UniProtKB-UniRule"/>
</dbReference>
<dbReference type="InterPro" id="IPR036612">
    <property type="entry name" value="KH_dom_type_1_sf"/>
</dbReference>
<dbReference type="Gene3D" id="3.30.1370.10">
    <property type="entry name" value="K Homology domain, type 1"/>
    <property type="match status" value="1"/>
</dbReference>
<evidence type="ECO:0000259" key="10">
    <source>
        <dbReference type="PROSITE" id="PS50126"/>
    </source>
</evidence>
<evidence type="ECO:0000256" key="8">
    <source>
        <dbReference type="HAMAP-Rule" id="MF_01595"/>
    </source>
</evidence>
<keyword evidence="2 8" id="KW-0963">Cytoplasm</keyword>
<keyword evidence="5 8" id="KW-0479">Metal-binding</keyword>
<dbReference type="Gene3D" id="3.30.230.70">
    <property type="entry name" value="GHMP Kinase, N-terminal domain"/>
    <property type="match status" value="2"/>
</dbReference>
<dbReference type="HAMAP" id="MF_01595">
    <property type="entry name" value="PNPase"/>
    <property type="match status" value="1"/>
</dbReference>
<dbReference type="SMART" id="SM00316">
    <property type="entry name" value="S1"/>
    <property type="match status" value="1"/>
</dbReference>
<dbReference type="GO" id="GO:0006402">
    <property type="term" value="P:mRNA catabolic process"/>
    <property type="evidence" value="ECO:0007669"/>
    <property type="project" value="UniProtKB-UniRule"/>
</dbReference>
<dbReference type="InterPro" id="IPR001247">
    <property type="entry name" value="ExoRNase_PH_dom1"/>
</dbReference>
<dbReference type="NCBIfam" id="TIGR03591">
    <property type="entry name" value="polynuc_phos"/>
    <property type="match status" value="1"/>
</dbReference>
<dbReference type="SUPFAM" id="SSF46915">
    <property type="entry name" value="Polynucleotide phosphorylase/guanosine pentaphosphate synthase (PNPase/GPSI), domain 3"/>
    <property type="match status" value="1"/>
</dbReference>
<dbReference type="GO" id="GO:0004654">
    <property type="term" value="F:polyribonucleotide nucleotidyltransferase activity"/>
    <property type="evidence" value="ECO:0007669"/>
    <property type="project" value="UniProtKB-UniRule"/>
</dbReference>